<feature type="transmembrane region" description="Helical" evidence="1">
    <location>
        <begin position="155"/>
        <end position="174"/>
    </location>
</feature>
<feature type="transmembrane region" description="Helical" evidence="1">
    <location>
        <begin position="55"/>
        <end position="76"/>
    </location>
</feature>
<dbReference type="InParanoid" id="D2V128"/>
<reference evidence="2 3" key="1">
    <citation type="journal article" date="2010" name="Cell">
        <title>The genome of Naegleria gruberi illuminates early eukaryotic versatility.</title>
        <authorList>
            <person name="Fritz-Laylin L.K."/>
            <person name="Prochnik S.E."/>
            <person name="Ginger M.L."/>
            <person name="Dacks J.B."/>
            <person name="Carpenter M.L."/>
            <person name="Field M.C."/>
            <person name="Kuo A."/>
            <person name="Paredez A."/>
            <person name="Chapman J."/>
            <person name="Pham J."/>
            <person name="Shu S."/>
            <person name="Neupane R."/>
            <person name="Cipriano M."/>
            <person name="Mancuso J."/>
            <person name="Tu H."/>
            <person name="Salamov A."/>
            <person name="Lindquist E."/>
            <person name="Shapiro H."/>
            <person name="Lucas S."/>
            <person name="Grigoriev I.V."/>
            <person name="Cande W.Z."/>
            <person name="Fulton C."/>
            <person name="Rokhsar D.S."/>
            <person name="Dawson S.C."/>
        </authorList>
    </citation>
    <scope>NUCLEOTIDE SEQUENCE [LARGE SCALE GENOMIC DNA]</scope>
    <source>
        <strain evidence="2 3">NEG-M</strain>
    </source>
</reference>
<sequence>MPVDLIASRLLSGISLLGFPSFSKGLLDPPIESPKKNPQDPSNPKVKLSKQWMKLYGLKELALGVGCIGSFTFYSTPIHIKFLLQIGVLLDGAELCYELMYLYYWRGVISRRVMIWWSGKALYSLTSGMFWSGILALASLFKKDQPKAYLMLDEIMFPSYIAFWMMFSFVGNIINGNKREAMK</sequence>
<keyword evidence="1" id="KW-0472">Membrane</keyword>
<dbReference type="EMBL" id="GG738847">
    <property type="protein sequence ID" value="EFC49618.1"/>
    <property type="molecule type" value="Genomic_DNA"/>
</dbReference>
<keyword evidence="1" id="KW-1133">Transmembrane helix</keyword>
<evidence type="ECO:0000256" key="1">
    <source>
        <dbReference type="SAM" id="Phobius"/>
    </source>
</evidence>
<accession>D2V128</accession>
<dbReference type="GeneID" id="8855502"/>
<dbReference type="RefSeq" id="XP_002682362.1">
    <property type="nucleotide sequence ID" value="XM_002682316.1"/>
</dbReference>
<organism evidence="3">
    <name type="scientific">Naegleria gruberi</name>
    <name type="common">Amoeba</name>
    <dbReference type="NCBI Taxonomy" id="5762"/>
    <lineage>
        <taxon>Eukaryota</taxon>
        <taxon>Discoba</taxon>
        <taxon>Heterolobosea</taxon>
        <taxon>Tetramitia</taxon>
        <taxon>Eutetramitia</taxon>
        <taxon>Vahlkampfiidae</taxon>
        <taxon>Naegleria</taxon>
    </lineage>
</organism>
<dbReference type="AlphaFoldDB" id="D2V128"/>
<proteinExistence type="predicted"/>
<name>D2V128_NAEGR</name>
<feature type="transmembrane region" description="Helical" evidence="1">
    <location>
        <begin position="121"/>
        <end position="140"/>
    </location>
</feature>
<evidence type="ECO:0000313" key="2">
    <source>
        <dbReference type="EMBL" id="EFC49618.1"/>
    </source>
</evidence>
<protein>
    <submittedName>
        <fullName evidence="2">Predicted protein</fullName>
    </submittedName>
</protein>
<feature type="transmembrane region" description="Helical" evidence="1">
    <location>
        <begin position="82"/>
        <end position="100"/>
    </location>
</feature>
<dbReference type="VEuPathDB" id="AmoebaDB:NAEGRDRAFT_62503"/>
<gene>
    <name evidence="2" type="ORF">NAEGRDRAFT_62503</name>
</gene>
<dbReference type="Proteomes" id="UP000006671">
    <property type="component" value="Unassembled WGS sequence"/>
</dbReference>
<evidence type="ECO:0000313" key="3">
    <source>
        <dbReference type="Proteomes" id="UP000006671"/>
    </source>
</evidence>
<keyword evidence="3" id="KW-1185">Reference proteome</keyword>
<keyword evidence="1" id="KW-0812">Transmembrane</keyword>
<dbReference type="KEGG" id="ngr:NAEGRDRAFT_62503"/>